<evidence type="ECO:0000313" key="2">
    <source>
        <dbReference type="EMBL" id="RRT55517.1"/>
    </source>
</evidence>
<accession>A0A426YUV2</accession>
<gene>
    <name evidence="2" type="ORF">B296_00011435</name>
</gene>
<proteinExistence type="predicted"/>
<dbReference type="Proteomes" id="UP000287651">
    <property type="component" value="Unassembled WGS sequence"/>
</dbReference>
<evidence type="ECO:0000256" key="1">
    <source>
        <dbReference type="SAM" id="MobiDB-lite"/>
    </source>
</evidence>
<feature type="region of interest" description="Disordered" evidence="1">
    <location>
        <begin position="1"/>
        <end position="68"/>
    </location>
</feature>
<name>A0A426YUV2_ENSVE</name>
<feature type="non-terminal residue" evidence="2">
    <location>
        <position position="1"/>
    </location>
</feature>
<sequence>QAARAGRESPGVSAARRRGPGPTASAADGARQEPATERGKEKCGTRPRRRVGRRGGAQGAGPWPEIEAPYEVSGQSQGLWSSVAVAAGKRWIVALRSVSVSLTRRGEGVNGEKNRCDVL</sequence>
<dbReference type="EMBL" id="AMZH03010053">
    <property type="protein sequence ID" value="RRT55517.1"/>
    <property type="molecule type" value="Genomic_DNA"/>
</dbReference>
<protein>
    <submittedName>
        <fullName evidence="2">Uncharacterized protein</fullName>
    </submittedName>
</protein>
<feature type="compositionally biased region" description="Basic and acidic residues" evidence="1">
    <location>
        <begin position="30"/>
        <end position="44"/>
    </location>
</feature>
<comment type="caution">
    <text evidence="2">The sequence shown here is derived from an EMBL/GenBank/DDBJ whole genome shotgun (WGS) entry which is preliminary data.</text>
</comment>
<reference evidence="2 3" key="1">
    <citation type="journal article" date="2014" name="Agronomy (Basel)">
        <title>A Draft Genome Sequence for Ensete ventricosum, the Drought-Tolerant Tree Against Hunger.</title>
        <authorList>
            <person name="Harrison J."/>
            <person name="Moore K.A."/>
            <person name="Paszkiewicz K."/>
            <person name="Jones T."/>
            <person name="Grant M."/>
            <person name="Ambacheew D."/>
            <person name="Muzemil S."/>
            <person name="Studholme D.J."/>
        </authorList>
    </citation>
    <scope>NUCLEOTIDE SEQUENCE [LARGE SCALE GENOMIC DNA]</scope>
</reference>
<organism evidence="2 3">
    <name type="scientific">Ensete ventricosum</name>
    <name type="common">Abyssinian banana</name>
    <name type="synonym">Musa ensete</name>
    <dbReference type="NCBI Taxonomy" id="4639"/>
    <lineage>
        <taxon>Eukaryota</taxon>
        <taxon>Viridiplantae</taxon>
        <taxon>Streptophyta</taxon>
        <taxon>Embryophyta</taxon>
        <taxon>Tracheophyta</taxon>
        <taxon>Spermatophyta</taxon>
        <taxon>Magnoliopsida</taxon>
        <taxon>Liliopsida</taxon>
        <taxon>Zingiberales</taxon>
        <taxon>Musaceae</taxon>
        <taxon>Ensete</taxon>
    </lineage>
</organism>
<dbReference type="AlphaFoldDB" id="A0A426YUV2"/>
<evidence type="ECO:0000313" key="3">
    <source>
        <dbReference type="Proteomes" id="UP000287651"/>
    </source>
</evidence>